<organism evidence="1 2">
    <name type="scientific">Clitoria ternatea</name>
    <name type="common">Butterfly pea</name>
    <dbReference type="NCBI Taxonomy" id="43366"/>
    <lineage>
        <taxon>Eukaryota</taxon>
        <taxon>Viridiplantae</taxon>
        <taxon>Streptophyta</taxon>
        <taxon>Embryophyta</taxon>
        <taxon>Tracheophyta</taxon>
        <taxon>Spermatophyta</taxon>
        <taxon>Magnoliopsida</taxon>
        <taxon>eudicotyledons</taxon>
        <taxon>Gunneridae</taxon>
        <taxon>Pentapetalae</taxon>
        <taxon>rosids</taxon>
        <taxon>fabids</taxon>
        <taxon>Fabales</taxon>
        <taxon>Fabaceae</taxon>
        <taxon>Papilionoideae</taxon>
        <taxon>50 kb inversion clade</taxon>
        <taxon>NPAAA clade</taxon>
        <taxon>indigoferoid/millettioid clade</taxon>
        <taxon>Phaseoleae</taxon>
        <taxon>Clitoria</taxon>
    </lineage>
</organism>
<protein>
    <submittedName>
        <fullName evidence="1">Uncharacterized protein</fullName>
    </submittedName>
</protein>
<reference evidence="1 2" key="1">
    <citation type="submission" date="2024-01" db="EMBL/GenBank/DDBJ databases">
        <title>The genomes of 5 underutilized Papilionoideae crops provide insights into root nodulation and disease resistance.</title>
        <authorList>
            <person name="Yuan L."/>
        </authorList>
    </citation>
    <scope>NUCLEOTIDE SEQUENCE [LARGE SCALE GENOMIC DNA]</scope>
    <source>
        <strain evidence="1">LY-2023</strain>
        <tissue evidence="1">Leaf</tissue>
    </source>
</reference>
<dbReference type="AlphaFoldDB" id="A0AAN9KK48"/>
<keyword evidence="2" id="KW-1185">Reference proteome</keyword>
<gene>
    <name evidence="1" type="ORF">RJT34_03620</name>
</gene>
<accession>A0AAN9KK48</accession>
<comment type="caution">
    <text evidence="1">The sequence shown here is derived from an EMBL/GenBank/DDBJ whole genome shotgun (WGS) entry which is preliminary data.</text>
</comment>
<evidence type="ECO:0000313" key="1">
    <source>
        <dbReference type="EMBL" id="KAK7318912.1"/>
    </source>
</evidence>
<name>A0AAN9KK48_CLITE</name>
<dbReference type="EMBL" id="JAYKXN010000001">
    <property type="protein sequence ID" value="KAK7318912.1"/>
    <property type="molecule type" value="Genomic_DNA"/>
</dbReference>
<dbReference type="Proteomes" id="UP001359559">
    <property type="component" value="Unassembled WGS sequence"/>
</dbReference>
<proteinExistence type="predicted"/>
<sequence>MRSVKRIGSKCSTVCSGFRRHLLPYVSAISRNSQTTITAVESSWQPENQETAVWPLISDREGRESQR</sequence>
<evidence type="ECO:0000313" key="2">
    <source>
        <dbReference type="Proteomes" id="UP001359559"/>
    </source>
</evidence>